<keyword evidence="3" id="KW-1185">Reference proteome</keyword>
<evidence type="ECO:0000313" key="3">
    <source>
        <dbReference type="Proteomes" id="UP000694388"/>
    </source>
</evidence>
<dbReference type="PROSITE" id="PS50041">
    <property type="entry name" value="C_TYPE_LECTIN_2"/>
    <property type="match status" value="1"/>
</dbReference>
<dbReference type="Pfam" id="PF00059">
    <property type="entry name" value="Lectin_C"/>
    <property type="match status" value="1"/>
</dbReference>
<proteinExistence type="predicted"/>
<dbReference type="Ensembl" id="ENSEBUT00000025923.1">
    <property type="protein sequence ID" value="ENSEBUP00000025347.1"/>
    <property type="gene ID" value="ENSEBUG00000015632.1"/>
</dbReference>
<dbReference type="AlphaFoldDB" id="A0A8C4R554"/>
<dbReference type="InterPro" id="IPR016187">
    <property type="entry name" value="CTDL_fold"/>
</dbReference>
<dbReference type="Gene3D" id="3.10.100.10">
    <property type="entry name" value="Mannose-Binding Protein A, subunit A"/>
    <property type="match status" value="1"/>
</dbReference>
<sequence>SVLSRVLWHSVPLCSSHPNQTGTFYWQDSSEVLYTGWTTQPPQTSESCVLVRPEGAWEVAPCSQQHLPVCQMVNENVLVFPKVEPEVICPNSTGEDTWLAFEKACYLVHTDYPKSWSLAVRHCMSHGELYLPDLCWIS</sequence>
<feature type="domain" description="C-type lectin" evidence="1">
    <location>
        <begin position="7"/>
        <end position="71"/>
    </location>
</feature>
<dbReference type="SUPFAM" id="SSF56436">
    <property type="entry name" value="C-type lectin-like"/>
    <property type="match status" value="2"/>
</dbReference>
<dbReference type="InterPro" id="IPR001304">
    <property type="entry name" value="C-type_lectin-like"/>
</dbReference>
<name>A0A8C4R554_EPTBU</name>
<dbReference type="InterPro" id="IPR016186">
    <property type="entry name" value="C-type_lectin-like/link_sf"/>
</dbReference>
<reference evidence="2" key="1">
    <citation type="submission" date="2025-08" db="UniProtKB">
        <authorList>
            <consortium name="Ensembl"/>
        </authorList>
    </citation>
    <scope>IDENTIFICATION</scope>
</reference>
<dbReference type="Proteomes" id="UP000694388">
    <property type="component" value="Unplaced"/>
</dbReference>
<protein>
    <recommendedName>
        <fullName evidence="1">C-type lectin domain-containing protein</fullName>
    </recommendedName>
</protein>
<accession>A0A8C4R554</accession>
<organism evidence="2 3">
    <name type="scientific">Eptatretus burgeri</name>
    <name type="common">Inshore hagfish</name>
    <dbReference type="NCBI Taxonomy" id="7764"/>
    <lineage>
        <taxon>Eukaryota</taxon>
        <taxon>Metazoa</taxon>
        <taxon>Chordata</taxon>
        <taxon>Craniata</taxon>
        <taxon>Vertebrata</taxon>
        <taxon>Cyclostomata</taxon>
        <taxon>Myxini</taxon>
        <taxon>Myxiniformes</taxon>
        <taxon>Myxinidae</taxon>
        <taxon>Eptatretinae</taxon>
        <taxon>Eptatretus</taxon>
    </lineage>
</organism>
<reference evidence="2" key="2">
    <citation type="submission" date="2025-09" db="UniProtKB">
        <authorList>
            <consortium name="Ensembl"/>
        </authorList>
    </citation>
    <scope>IDENTIFICATION</scope>
</reference>
<evidence type="ECO:0000313" key="2">
    <source>
        <dbReference type="Ensembl" id="ENSEBUP00000025347.1"/>
    </source>
</evidence>
<dbReference type="CDD" id="cd00037">
    <property type="entry name" value="CLECT"/>
    <property type="match status" value="1"/>
</dbReference>
<evidence type="ECO:0000259" key="1">
    <source>
        <dbReference type="PROSITE" id="PS50041"/>
    </source>
</evidence>